<organism evidence="8 9">
    <name type="scientific">Rhabdobacter roseus</name>
    <dbReference type="NCBI Taxonomy" id="1655419"/>
    <lineage>
        <taxon>Bacteria</taxon>
        <taxon>Pseudomonadati</taxon>
        <taxon>Bacteroidota</taxon>
        <taxon>Cytophagia</taxon>
        <taxon>Cytophagales</taxon>
        <taxon>Cytophagaceae</taxon>
        <taxon>Rhabdobacter</taxon>
    </lineage>
</organism>
<evidence type="ECO:0000259" key="6">
    <source>
        <dbReference type="Pfam" id="PF04542"/>
    </source>
</evidence>
<proteinExistence type="inferred from homology"/>
<dbReference type="SUPFAM" id="SSF88659">
    <property type="entry name" value="Sigma3 and sigma4 domains of RNA polymerase sigma factors"/>
    <property type="match status" value="1"/>
</dbReference>
<feature type="domain" description="RNA polymerase sigma factor 70 region 4 type 2" evidence="7">
    <location>
        <begin position="154"/>
        <end position="203"/>
    </location>
</feature>
<protein>
    <submittedName>
        <fullName evidence="8">RNA polymerase sigma-70 factor (ECF subfamily)</fullName>
    </submittedName>
</protein>
<dbReference type="GO" id="GO:0003677">
    <property type="term" value="F:DNA binding"/>
    <property type="evidence" value="ECO:0007669"/>
    <property type="project" value="InterPro"/>
</dbReference>
<sequence>MMSALLPDSPGDASIPRTPSGFYPAESMPTPPDDELLIRRAFEADPSKGCDLLFRRYYKPLCNHAVRFVYDQAMAQDIVADIFQSIWHKRIYERITFSYRAYLYRAVRQNCLLYLQREARRTVSVDQLPDLSILTSTSGEHSPTEDIQFDELRRQVEAVINALSPAVRRVFLLSRFEGRKHQEIADELNISLKTVEAHITKALIQFRKVLLP</sequence>
<dbReference type="InterPro" id="IPR013249">
    <property type="entry name" value="RNA_pol_sigma70_r4_t2"/>
</dbReference>
<dbReference type="Pfam" id="PF08281">
    <property type="entry name" value="Sigma70_r4_2"/>
    <property type="match status" value="1"/>
</dbReference>
<gene>
    <name evidence="8" type="ORF">HNQ92_005694</name>
</gene>
<reference evidence="8 9" key="1">
    <citation type="submission" date="2020-08" db="EMBL/GenBank/DDBJ databases">
        <title>Genomic Encyclopedia of Type Strains, Phase IV (KMG-IV): sequencing the most valuable type-strain genomes for metagenomic binning, comparative biology and taxonomic classification.</title>
        <authorList>
            <person name="Goeker M."/>
        </authorList>
    </citation>
    <scope>NUCLEOTIDE SEQUENCE [LARGE SCALE GENOMIC DNA]</scope>
    <source>
        <strain evidence="8 9">DSM 105074</strain>
    </source>
</reference>
<dbReference type="InterPro" id="IPR014284">
    <property type="entry name" value="RNA_pol_sigma-70_dom"/>
</dbReference>
<dbReference type="PANTHER" id="PTHR43133">
    <property type="entry name" value="RNA POLYMERASE ECF-TYPE SIGMA FACTO"/>
    <property type="match status" value="1"/>
</dbReference>
<feature type="region of interest" description="Disordered" evidence="5">
    <location>
        <begin position="1"/>
        <end position="31"/>
    </location>
</feature>
<keyword evidence="3" id="KW-0731">Sigma factor</keyword>
<comment type="caution">
    <text evidence="8">The sequence shown here is derived from an EMBL/GenBank/DDBJ whole genome shotgun (WGS) entry which is preliminary data.</text>
</comment>
<dbReference type="InterPro" id="IPR014327">
    <property type="entry name" value="RNA_pol_sigma70_bacteroid"/>
</dbReference>
<dbReference type="RefSeq" id="WP_246440962.1">
    <property type="nucleotide sequence ID" value="NZ_JACHGF010000019.1"/>
</dbReference>
<comment type="similarity">
    <text evidence="1">Belongs to the sigma-70 factor family. ECF subfamily.</text>
</comment>
<dbReference type="NCBIfam" id="TIGR02937">
    <property type="entry name" value="sigma70-ECF"/>
    <property type="match status" value="1"/>
</dbReference>
<dbReference type="Pfam" id="PF04542">
    <property type="entry name" value="Sigma70_r2"/>
    <property type="match status" value="1"/>
</dbReference>
<dbReference type="InterPro" id="IPR007627">
    <property type="entry name" value="RNA_pol_sigma70_r2"/>
</dbReference>
<dbReference type="NCBIfam" id="TIGR02985">
    <property type="entry name" value="Sig70_bacteroi1"/>
    <property type="match status" value="1"/>
</dbReference>
<dbReference type="CDD" id="cd06171">
    <property type="entry name" value="Sigma70_r4"/>
    <property type="match status" value="1"/>
</dbReference>
<dbReference type="GO" id="GO:0006352">
    <property type="term" value="P:DNA-templated transcription initiation"/>
    <property type="evidence" value="ECO:0007669"/>
    <property type="project" value="InterPro"/>
</dbReference>
<evidence type="ECO:0000313" key="8">
    <source>
        <dbReference type="EMBL" id="MBB5287530.1"/>
    </source>
</evidence>
<dbReference type="InterPro" id="IPR013324">
    <property type="entry name" value="RNA_pol_sigma_r3/r4-like"/>
</dbReference>
<dbReference type="InterPro" id="IPR039425">
    <property type="entry name" value="RNA_pol_sigma-70-like"/>
</dbReference>
<dbReference type="PANTHER" id="PTHR43133:SF46">
    <property type="entry name" value="RNA POLYMERASE SIGMA-70 FACTOR ECF SUBFAMILY"/>
    <property type="match status" value="1"/>
</dbReference>
<accession>A0A840U641</accession>
<dbReference type="Proteomes" id="UP000557307">
    <property type="component" value="Unassembled WGS sequence"/>
</dbReference>
<dbReference type="SUPFAM" id="SSF88946">
    <property type="entry name" value="Sigma2 domain of RNA polymerase sigma factors"/>
    <property type="match status" value="1"/>
</dbReference>
<keyword evidence="2" id="KW-0805">Transcription regulation</keyword>
<dbReference type="InterPro" id="IPR013325">
    <property type="entry name" value="RNA_pol_sigma_r2"/>
</dbReference>
<evidence type="ECO:0000256" key="5">
    <source>
        <dbReference type="SAM" id="MobiDB-lite"/>
    </source>
</evidence>
<dbReference type="Gene3D" id="1.10.10.10">
    <property type="entry name" value="Winged helix-like DNA-binding domain superfamily/Winged helix DNA-binding domain"/>
    <property type="match status" value="1"/>
</dbReference>
<evidence type="ECO:0000256" key="1">
    <source>
        <dbReference type="ARBA" id="ARBA00010641"/>
    </source>
</evidence>
<evidence type="ECO:0000256" key="2">
    <source>
        <dbReference type="ARBA" id="ARBA00023015"/>
    </source>
</evidence>
<dbReference type="GO" id="GO:0016987">
    <property type="term" value="F:sigma factor activity"/>
    <property type="evidence" value="ECO:0007669"/>
    <property type="project" value="UniProtKB-KW"/>
</dbReference>
<dbReference type="InterPro" id="IPR036388">
    <property type="entry name" value="WH-like_DNA-bd_sf"/>
</dbReference>
<keyword evidence="9" id="KW-1185">Reference proteome</keyword>
<keyword evidence="4" id="KW-0804">Transcription</keyword>
<evidence type="ECO:0000256" key="4">
    <source>
        <dbReference type="ARBA" id="ARBA00023163"/>
    </source>
</evidence>
<evidence type="ECO:0000313" key="9">
    <source>
        <dbReference type="Proteomes" id="UP000557307"/>
    </source>
</evidence>
<dbReference type="Gene3D" id="1.10.1740.10">
    <property type="match status" value="1"/>
</dbReference>
<name>A0A840U641_9BACT</name>
<dbReference type="AlphaFoldDB" id="A0A840U641"/>
<feature type="domain" description="RNA polymerase sigma-70 region 2" evidence="6">
    <location>
        <begin position="53"/>
        <end position="121"/>
    </location>
</feature>
<evidence type="ECO:0000259" key="7">
    <source>
        <dbReference type="Pfam" id="PF08281"/>
    </source>
</evidence>
<dbReference type="EMBL" id="JACHGF010000019">
    <property type="protein sequence ID" value="MBB5287530.1"/>
    <property type="molecule type" value="Genomic_DNA"/>
</dbReference>
<evidence type="ECO:0000256" key="3">
    <source>
        <dbReference type="ARBA" id="ARBA00023082"/>
    </source>
</evidence>